<dbReference type="PANTHER" id="PTHR11860">
    <property type="entry name" value="POLYMERIC-IMMUNOGLOBULIN RECEPTOR"/>
    <property type="match status" value="1"/>
</dbReference>
<dbReference type="KEGG" id="muo:115461774"/>
<feature type="region of interest" description="Disordered" evidence="4">
    <location>
        <begin position="128"/>
        <end position="171"/>
    </location>
</feature>
<dbReference type="PANTHER" id="PTHR11860:SF87">
    <property type="entry name" value="CMRF35-LIKE MOLECULE 8"/>
    <property type="match status" value="1"/>
</dbReference>
<evidence type="ECO:0000256" key="1">
    <source>
        <dbReference type="ARBA" id="ARBA00004370"/>
    </source>
</evidence>
<feature type="signal peptide" evidence="5">
    <location>
        <begin position="1"/>
        <end position="19"/>
    </location>
</feature>
<keyword evidence="5" id="KW-0732">Signal</keyword>
<dbReference type="PROSITE" id="PS50835">
    <property type="entry name" value="IG_LIKE"/>
    <property type="match status" value="1"/>
</dbReference>
<organism evidence="7 8">
    <name type="scientific">Microcaecilia unicolor</name>
    <dbReference type="NCBI Taxonomy" id="1415580"/>
    <lineage>
        <taxon>Eukaryota</taxon>
        <taxon>Metazoa</taxon>
        <taxon>Chordata</taxon>
        <taxon>Craniata</taxon>
        <taxon>Vertebrata</taxon>
        <taxon>Euteleostomi</taxon>
        <taxon>Amphibia</taxon>
        <taxon>Gymnophiona</taxon>
        <taxon>Siphonopidae</taxon>
        <taxon>Microcaecilia</taxon>
    </lineage>
</organism>
<evidence type="ECO:0000313" key="8">
    <source>
        <dbReference type="RefSeq" id="XP_030047679.1"/>
    </source>
</evidence>
<dbReference type="InterPro" id="IPR036179">
    <property type="entry name" value="Ig-like_dom_sf"/>
</dbReference>
<dbReference type="AlphaFoldDB" id="A0A6P7XBZ8"/>
<gene>
    <name evidence="8" type="primary">LOC115461774</name>
</gene>
<dbReference type="GO" id="GO:0005886">
    <property type="term" value="C:plasma membrane"/>
    <property type="evidence" value="ECO:0007669"/>
    <property type="project" value="TreeGrafter"/>
</dbReference>
<proteinExistence type="predicted"/>
<evidence type="ECO:0000256" key="5">
    <source>
        <dbReference type="SAM" id="SignalP"/>
    </source>
</evidence>
<dbReference type="SUPFAM" id="SSF48726">
    <property type="entry name" value="Immunoglobulin"/>
    <property type="match status" value="1"/>
</dbReference>
<keyword evidence="7" id="KW-1185">Reference proteome</keyword>
<reference evidence="8" key="1">
    <citation type="submission" date="2025-08" db="UniProtKB">
        <authorList>
            <consortium name="RefSeq"/>
        </authorList>
    </citation>
    <scope>IDENTIFICATION</scope>
</reference>
<dbReference type="InParanoid" id="A0A6P7XBZ8"/>
<feature type="compositionally biased region" description="Acidic residues" evidence="4">
    <location>
        <begin position="147"/>
        <end position="156"/>
    </location>
</feature>
<dbReference type="InterPro" id="IPR013106">
    <property type="entry name" value="Ig_V-set"/>
</dbReference>
<sequence length="239" mass="27126">MKIFLILGLMPLLGCLVLSKKSPKCQRSDFSYEGDSLKVLCHYENKFRNSGKCWCKTVQRSCEPLVQATTEGRISMKDEYSNQRFTVTMQNLTQEDIGRYSCGIMHNRYCYKMCTFIVSLPPGTASPEGRLPDLSPFTESDVTWNSSEEDSSEEEGTAISTLPGDSAGTEISLTDPLLPLKHKSNTSKWLVKSIKMTQNDENDIFVDYSMFNLDPIQVFEYKHIWDCVYTCTGSRLNIP</sequence>
<dbReference type="OrthoDB" id="8959642at2759"/>
<dbReference type="GeneID" id="115461774"/>
<dbReference type="InterPro" id="IPR013783">
    <property type="entry name" value="Ig-like_fold"/>
</dbReference>
<evidence type="ECO:0000256" key="4">
    <source>
        <dbReference type="SAM" id="MobiDB-lite"/>
    </source>
</evidence>
<evidence type="ECO:0000259" key="6">
    <source>
        <dbReference type="PROSITE" id="PS50835"/>
    </source>
</evidence>
<evidence type="ECO:0000256" key="2">
    <source>
        <dbReference type="ARBA" id="ARBA00022692"/>
    </source>
</evidence>
<dbReference type="InterPro" id="IPR050671">
    <property type="entry name" value="CD300_family_receptors"/>
</dbReference>
<dbReference type="GO" id="GO:0004888">
    <property type="term" value="F:transmembrane signaling receptor activity"/>
    <property type="evidence" value="ECO:0007669"/>
    <property type="project" value="TreeGrafter"/>
</dbReference>
<dbReference type="RefSeq" id="XP_030047679.1">
    <property type="nucleotide sequence ID" value="XM_030191819.1"/>
</dbReference>
<dbReference type="InterPro" id="IPR007110">
    <property type="entry name" value="Ig-like_dom"/>
</dbReference>
<feature type="chain" id="PRO_5028011930" evidence="5">
    <location>
        <begin position="20"/>
        <end position="239"/>
    </location>
</feature>
<name>A0A6P7XBZ8_9AMPH</name>
<dbReference type="Gene3D" id="2.60.40.10">
    <property type="entry name" value="Immunoglobulins"/>
    <property type="match status" value="1"/>
</dbReference>
<accession>A0A6P7XBZ8</accession>
<evidence type="ECO:0000313" key="7">
    <source>
        <dbReference type="Proteomes" id="UP000515156"/>
    </source>
</evidence>
<comment type="subcellular location">
    <subcellularLocation>
        <location evidence="1">Membrane</location>
    </subcellularLocation>
</comment>
<dbReference type="Pfam" id="PF07686">
    <property type="entry name" value="V-set"/>
    <property type="match status" value="1"/>
</dbReference>
<keyword evidence="2" id="KW-0812">Transmembrane</keyword>
<feature type="domain" description="Ig-like" evidence="6">
    <location>
        <begin position="23"/>
        <end position="107"/>
    </location>
</feature>
<keyword evidence="3" id="KW-0472">Membrane</keyword>
<protein>
    <submittedName>
        <fullName evidence="8">CMRF35-like molecule 6</fullName>
    </submittedName>
</protein>
<dbReference type="Proteomes" id="UP000515156">
    <property type="component" value="Chromosome 2"/>
</dbReference>
<evidence type="ECO:0000256" key="3">
    <source>
        <dbReference type="ARBA" id="ARBA00023136"/>
    </source>
</evidence>